<dbReference type="AlphaFoldDB" id="A0A381DKJ6"/>
<name>A0A381DKJ6_9BACT</name>
<proteinExistence type="predicted"/>
<feature type="domain" description="Phytase-like" evidence="1">
    <location>
        <begin position="2"/>
        <end position="140"/>
    </location>
</feature>
<dbReference type="Proteomes" id="UP000254920">
    <property type="component" value="Unassembled WGS sequence"/>
</dbReference>
<gene>
    <name evidence="2" type="ORF">NCTC12475_01373</name>
</gene>
<evidence type="ECO:0000313" key="2">
    <source>
        <dbReference type="EMBL" id="SUX11158.1"/>
    </source>
</evidence>
<evidence type="ECO:0000259" key="1">
    <source>
        <dbReference type="Pfam" id="PF13449"/>
    </source>
</evidence>
<organism evidence="2 3">
    <name type="scientific">Campylobacter sputorum subsp. sputorum</name>
    <dbReference type="NCBI Taxonomy" id="32024"/>
    <lineage>
        <taxon>Bacteria</taxon>
        <taxon>Pseudomonadati</taxon>
        <taxon>Campylobacterota</taxon>
        <taxon>Epsilonproteobacteria</taxon>
        <taxon>Campylobacterales</taxon>
        <taxon>Campylobacteraceae</taxon>
        <taxon>Campylobacter</taxon>
    </lineage>
</organism>
<dbReference type="InterPro" id="IPR027372">
    <property type="entry name" value="Phytase-like_dom"/>
</dbReference>
<dbReference type="EMBL" id="UFVD01000001">
    <property type="protein sequence ID" value="SUX11158.1"/>
    <property type="molecule type" value="Genomic_DNA"/>
</dbReference>
<dbReference type="Pfam" id="PF13449">
    <property type="entry name" value="Phytase-like"/>
    <property type="match status" value="1"/>
</dbReference>
<evidence type="ECO:0000313" key="3">
    <source>
        <dbReference type="Proteomes" id="UP000254920"/>
    </source>
</evidence>
<protein>
    <submittedName>
        <fullName evidence="2">Uncharacterized protein conserved in bacteria</fullName>
    </submittedName>
</protein>
<keyword evidence="3" id="KW-1185">Reference proteome</keyword>
<sequence>MSKDDKFVYTILQSPFEGEIDTKIVPFYAIDRSSGEVLQTLNYPLDDIDSFKLDSKKKKRKQNDVKVSEMATLPNGDLAVLERVSKTTKFYKINPKNVQNNTLKKELIFSTDDYKGFPSKIESIAVINENEWILINDNDFGITGDKTKIIKVKF</sequence>
<reference evidence="2 3" key="1">
    <citation type="submission" date="2018-06" db="EMBL/GenBank/DDBJ databases">
        <authorList>
            <consortium name="Pathogen Informatics"/>
            <person name="Doyle S."/>
        </authorList>
    </citation>
    <scope>NUCLEOTIDE SEQUENCE [LARGE SCALE GENOMIC DNA]</scope>
    <source>
        <strain evidence="2 3">NCTC12475</strain>
    </source>
</reference>
<accession>A0A381DKJ6</accession>